<dbReference type="EMBL" id="BDDD01000198">
    <property type="protein sequence ID" value="GAV61382.1"/>
    <property type="molecule type" value="Genomic_DNA"/>
</dbReference>
<feature type="region of interest" description="Disordered" evidence="6">
    <location>
        <begin position="353"/>
        <end position="419"/>
    </location>
</feature>
<dbReference type="InterPro" id="IPR044787">
    <property type="entry name" value="HHO5-like"/>
</dbReference>
<evidence type="ECO:0000313" key="8">
    <source>
        <dbReference type="EMBL" id="GAV61382.1"/>
    </source>
</evidence>
<dbReference type="InterPro" id="IPR009057">
    <property type="entry name" value="Homeodomain-like_sf"/>
</dbReference>
<dbReference type="PANTHER" id="PTHR31003">
    <property type="entry name" value="MYB FAMILY TRANSCRIPTION FACTOR"/>
    <property type="match status" value="1"/>
</dbReference>
<dbReference type="GO" id="GO:0005634">
    <property type="term" value="C:nucleus"/>
    <property type="evidence" value="ECO:0007669"/>
    <property type="project" value="UniProtKB-SubCell"/>
</dbReference>
<evidence type="ECO:0000256" key="3">
    <source>
        <dbReference type="ARBA" id="ARBA00023125"/>
    </source>
</evidence>
<dbReference type="InterPro" id="IPR001005">
    <property type="entry name" value="SANT/Myb"/>
</dbReference>
<dbReference type="AlphaFoldDB" id="A0A1Q3B0S1"/>
<proteinExistence type="predicted"/>
<dbReference type="InterPro" id="IPR058673">
    <property type="entry name" value="HHO5-like_N"/>
</dbReference>
<organism evidence="8 9">
    <name type="scientific">Cephalotus follicularis</name>
    <name type="common">Albany pitcher plant</name>
    <dbReference type="NCBI Taxonomy" id="3775"/>
    <lineage>
        <taxon>Eukaryota</taxon>
        <taxon>Viridiplantae</taxon>
        <taxon>Streptophyta</taxon>
        <taxon>Embryophyta</taxon>
        <taxon>Tracheophyta</taxon>
        <taxon>Spermatophyta</taxon>
        <taxon>Magnoliopsida</taxon>
        <taxon>eudicotyledons</taxon>
        <taxon>Gunneridae</taxon>
        <taxon>Pentapetalae</taxon>
        <taxon>rosids</taxon>
        <taxon>fabids</taxon>
        <taxon>Oxalidales</taxon>
        <taxon>Cephalotaceae</taxon>
        <taxon>Cephalotus</taxon>
    </lineage>
</organism>
<evidence type="ECO:0000256" key="1">
    <source>
        <dbReference type="ARBA" id="ARBA00004123"/>
    </source>
</evidence>
<dbReference type="InterPro" id="IPR006447">
    <property type="entry name" value="Myb_dom_plants"/>
</dbReference>
<evidence type="ECO:0000256" key="4">
    <source>
        <dbReference type="ARBA" id="ARBA00023163"/>
    </source>
</evidence>
<gene>
    <name evidence="8" type="ORF">CFOL_v3_04909</name>
</gene>
<dbReference type="Pfam" id="PF00249">
    <property type="entry name" value="Myb_DNA-binding"/>
    <property type="match status" value="1"/>
</dbReference>
<evidence type="ECO:0000259" key="7">
    <source>
        <dbReference type="PROSITE" id="PS51294"/>
    </source>
</evidence>
<dbReference type="GO" id="GO:0003677">
    <property type="term" value="F:DNA binding"/>
    <property type="evidence" value="ECO:0007669"/>
    <property type="project" value="UniProtKB-KW"/>
</dbReference>
<evidence type="ECO:0000256" key="6">
    <source>
        <dbReference type="SAM" id="MobiDB-lite"/>
    </source>
</evidence>
<feature type="compositionally biased region" description="Low complexity" evidence="6">
    <location>
        <begin position="366"/>
        <end position="380"/>
    </location>
</feature>
<name>A0A1Q3B0S1_CEPFO</name>
<dbReference type="GO" id="GO:0003700">
    <property type="term" value="F:DNA-binding transcription factor activity"/>
    <property type="evidence" value="ECO:0007669"/>
    <property type="project" value="InterPro"/>
</dbReference>
<dbReference type="STRING" id="3775.A0A1Q3B0S1"/>
<feature type="region of interest" description="Disordered" evidence="6">
    <location>
        <begin position="102"/>
        <end position="126"/>
    </location>
</feature>
<dbReference type="OrthoDB" id="1908613at2759"/>
<keyword evidence="2" id="KW-0805">Transcription regulation</keyword>
<sequence>MGLVPPELSLDFRPSFVPKTIGDFLIQVSMIGNVSEKASKVNDFVKELEEELKKIDAFKRELPLCMLLLNDAILSLKEGITQCSVSKAKPVLEEFIPLKKDDNSEEKGEDGGIIKKKTEKDSKDKKNWMSSVQLWNNDDDDCHRPSDTNTIILDPKQNFKLENKERKQSGIEDPFQACKDGSGVRAVTPFKAFKGYPSFPMGRREHREEELPVPGLSLLTPGIKMLREDSGSTMGSGMSCSRAVSSSTPNLQSNLGNGAQPPQQQTGRKQRRCWSPELHRRFVNALQQLGGSQGRKENLATPKQIRELMQVDGLTNDEVKSHLQKYRLHSRRLPSAATSSPANQSISGLGSLWMNQDQYGDSSKASSSQSGSPQGPLQLGGNNGGTSTTGGDSIEDDEDAKSEGFSWKSHINKSRKGDV</sequence>
<protein>
    <submittedName>
        <fullName evidence="8">Myb_DNA-binding domain-containing protein</fullName>
    </submittedName>
</protein>
<keyword evidence="9" id="KW-1185">Reference proteome</keyword>
<keyword evidence="5" id="KW-0539">Nucleus</keyword>
<dbReference type="NCBIfam" id="TIGR01557">
    <property type="entry name" value="myb_SHAQKYF"/>
    <property type="match status" value="1"/>
</dbReference>
<dbReference type="Proteomes" id="UP000187406">
    <property type="component" value="Unassembled WGS sequence"/>
</dbReference>
<feature type="compositionally biased region" description="Polar residues" evidence="6">
    <location>
        <begin position="242"/>
        <end position="267"/>
    </location>
</feature>
<evidence type="ECO:0000256" key="2">
    <source>
        <dbReference type="ARBA" id="ARBA00023015"/>
    </source>
</evidence>
<accession>A0A1Q3B0S1</accession>
<dbReference type="Gene3D" id="1.10.10.60">
    <property type="entry name" value="Homeodomain-like"/>
    <property type="match status" value="1"/>
</dbReference>
<comment type="subcellular location">
    <subcellularLocation>
        <location evidence="1">Nucleus</location>
    </subcellularLocation>
</comment>
<feature type="region of interest" description="Disordered" evidence="6">
    <location>
        <begin position="230"/>
        <end position="272"/>
    </location>
</feature>
<feature type="compositionally biased region" description="Polar residues" evidence="6">
    <location>
        <begin position="353"/>
        <end position="365"/>
    </location>
</feature>
<dbReference type="FunFam" id="1.10.10.60:FF:000007">
    <property type="entry name" value="Two-component response regulator"/>
    <property type="match status" value="1"/>
</dbReference>
<feature type="domain" description="HTH myb-type" evidence="7">
    <location>
        <begin position="266"/>
        <end position="331"/>
    </location>
</feature>
<feature type="compositionally biased region" description="Basic residues" evidence="6">
    <location>
        <begin position="410"/>
        <end position="419"/>
    </location>
</feature>
<comment type="caution">
    <text evidence="8">The sequence shown here is derived from an EMBL/GenBank/DDBJ whole genome shotgun (WGS) entry which is preliminary data.</text>
</comment>
<keyword evidence="4" id="KW-0804">Transcription</keyword>
<reference evidence="9" key="1">
    <citation type="submission" date="2016-04" db="EMBL/GenBank/DDBJ databases">
        <title>Cephalotus genome sequencing.</title>
        <authorList>
            <person name="Fukushima K."/>
            <person name="Hasebe M."/>
            <person name="Fang X."/>
        </authorList>
    </citation>
    <scope>NUCLEOTIDE SEQUENCE [LARGE SCALE GENOMIC DNA]</scope>
    <source>
        <strain evidence="9">cv. St1</strain>
    </source>
</reference>
<dbReference type="PANTHER" id="PTHR31003:SF3">
    <property type="entry name" value="HOMEODOMAIN-LIKE SUPERFAMILY PROTEIN-RELATED"/>
    <property type="match status" value="1"/>
</dbReference>
<dbReference type="Pfam" id="PF26575">
    <property type="entry name" value="HHO5_N"/>
    <property type="match status" value="1"/>
</dbReference>
<dbReference type="SUPFAM" id="SSF46689">
    <property type="entry name" value="Homeodomain-like"/>
    <property type="match status" value="1"/>
</dbReference>
<dbReference type="InParanoid" id="A0A1Q3B0S1"/>
<feature type="compositionally biased region" description="Low complexity" evidence="6">
    <location>
        <begin position="231"/>
        <end position="241"/>
    </location>
</feature>
<evidence type="ECO:0000313" key="9">
    <source>
        <dbReference type="Proteomes" id="UP000187406"/>
    </source>
</evidence>
<dbReference type="InterPro" id="IPR017930">
    <property type="entry name" value="Myb_dom"/>
</dbReference>
<dbReference type="PROSITE" id="PS51294">
    <property type="entry name" value="HTH_MYB"/>
    <property type="match status" value="1"/>
</dbReference>
<keyword evidence="3 8" id="KW-0238">DNA-binding</keyword>
<dbReference type="FunCoup" id="A0A1Q3B0S1">
    <property type="interactions" value="34"/>
</dbReference>
<evidence type="ECO:0000256" key="5">
    <source>
        <dbReference type="ARBA" id="ARBA00023242"/>
    </source>
</evidence>